<feature type="domain" description="Nucleoside phosphorylase" evidence="4">
    <location>
        <begin position="22"/>
        <end position="222"/>
    </location>
</feature>
<dbReference type="RefSeq" id="WP_012226816.1">
    <property type="nucleotide sequence ID" value="NZ_JABEQG010000060.1"/>
</dbReference>
<dbReference type="Pfam" id="PF01048">
    <property type="entry name" value="PNP_UDP_1"/>
    <property type="match status" value="1"/>
</dbReference>
<dbReference type="AlphaFoldDB" id="A0A7W4NPG7"/>
<sequence length="260" mass="27634">MSEREDIKTAWYIGATSADVGKVAILVGDPARVDRIALLLDDVHRVPISRGLQTITGTHAGRRVTVTAFGMGAPIAVVVMEELRALGVGLFLRIGTAMAAGPVSLGDFVVAEGALRREGTSASYAPAGYPALADRSLNEVILDRLKSGKHPYYSGVFASYDGFYSEMFTLPGARQRVRPELLADIGNYGLIAADMETSALLVAGRMLDARVSSLCMATVDPVTQAKLDAAATTATEHELFQIALDSVSNASFHEEEETDS</sequence>
<dbReference type="EMBL" id="JABEQG010000060">
    <property type="protein sequence ID" value="MBB2158145.1"/>
    <property type="molecule type" value="Genomic_DNA"/>
</dbReference>
<dbReference type="InterPro" id="IPR000845">
    <property type="entry name" value="Nucleoside_phosphorylase_d"/>
</dbReference>
<dbReference type="PANTHER" id="PTHR43691:SF11">
    <property type="entry name" value="FI09636P-RELATED"/>
    <property type="match status" value="1"/>
</dbReference>
<dbReference type="GO" id="GO:0005829">
    <property type="term" value="C:cytosol"/>
    <property type="evidence" value="ECO:0007669"/>
    <property type="project" value="TreeGrafter"/>
</dbReference>
<dbReference type="GO" id="GO:0004850">
    <property type="term" value="F:uridine phosphorylase activity"/>
    <property type="evidence" value="ECO:0007669"/>
    <property type="project" value="UniProtKB-EC"/>
</dbReference>
<comment type="caution">
    <text evidence="5">The sequence shown here is derived from an EMBL/GenBank/DDBJ whole genome shotgun (WGS) entry which is preliminary data.</text>
</comment>
<evidence type="ECO:0000256" key="1">
    <source>
        <dbReference type="ARBA" id="ARBA00011888"/>
    </source>
</evidence>
<evidence type="ECO:0000256" key="2">
    <source>
        <dbReference type="ARBA" id="ARBA00021980"/>
    </source>
</evidence>
<evidence type="ECO:0000313" key="5">
    <source>
        <dbReference type="EMBL" id="MBB2158145.1"/>
    </source>
</evidence>
<proteinExistence type="predicted"/>
<protein>
    <recommendedName>
        <fullName evidence="2">Uridine phosphorylase</fullName>
        <ecNumber evidence="1">2.4.2.3</ecNumber>
    </recommendedName>
</protein>
<dbReference type="CDD" id="cd17767">
    <property type="entry name" value="UP_EcUdp-like"/>
    <property type="match status" value="1"/>
</dbReference>
<dbReference type="InterPro" id="IPR035994">
    <property type="entry name" value="Nucleoside_phosphorylase_sf"/>
</dbReference>
<evidence type="ECO:0000259" key="4">
    <source>
        <dbReference type="Pfam" id="PF01048"/>
    </source>
</evidence>
<evidence type="ECO:0000256" key="3">
    <source>
        <dbReference type="ARBA" id="ARBA00048447"/>
    </source>
</evidence>
<reference evidence="5 6" key="1">
    <citation type="submission" date="2020-04" db="EMBL/GenBank/DDBJ databases">
        <title>Description of novel Gluconacetobacter.</title>
        <authorList>
            <person name="Sombolestani A."/>
        </authorList>
    </citation>
    <scope>NUCLEOTIDE SEQUENCE [LARGE SCALE GENOMIC DNA]</scope>
    <source>
        <strain evidence="5 6">LMG 7603</strain>
    </source>
</reference>
<dbReference type="SUPFAM" id="SSF53167">
    <property type="entry name" value="Purine and uridine phosphorylases"/>
    <property type="match status" value="1"/>
</dbReference>
<dbReference type="GO" id="GO:0009116">
    <property type="term" value="P:nucleoside metabolic process"/>
    <property type="evidence" value="ECO:0007669"/>
    <property type="project" value="InterPro"/>
</dbReference>
<dbReference type="Gene3D" id="3.40.50.1580">
    <property type="entry name" value="Nucleoside phosphorylase domain"/>
    <property type="match status" value="1"/>
</dbReference>
<accession>A0A7W4NPG7</accession>
<gene>
    <name evidence="5" type="ORF">HLH33_17890</name>
</gene>
<name>A0A7W4NPG7_GLUDI</name>
<dbReference type="EC" id="2.4.2.3" evidence="1"/>
<evidence type="ECO:0000313" key="6">
    <source>
        <dbReference type="Proteomes" id="UP000550787"/>
    </source>
</evidence>
<dbReference type="PANTHER" id="PTHR43691">
    <property type="entry name" value="URIDINE PHOSPHORYLASE"/>
    <property type="match status" value="1"/>
</dbReference>
<dbReference type="OMA" id="AQNREYK"/>
<comment type="catalytic activity">
    <reaction evidence="3">
        <text>uridine + phosphate = alpha-D-ribose 1-phosphate + uracil</text>
        <dbReference type="Rhea" id="RHEA:24388"/>
        <dbReference type="ChEBI" id="CHEBI:16704"/>
        <dbReference type="ChEBI" id="CHEBI:17568"/>
        <dbReference type="ChEBI" id="CHEBI:43474"/>
        <dbReference type="ChEBI" id="CHEBI:57720"/>
        <dbReference type="EC" id="2.4.2.3"/>
    </reaction>
</comment>
<dbReference type="Proteomes" id="UP000550787">
    <property type="component" value="Unassembled WGS sequence"/>
</dbReference>
<organism evidence="5 6">
    <name type="scientific">Gluconacetobacter diazotrophicus</name>
    <name type="common">Acetobacter diazotrophicus</name>
    <dbReference type="NCBI Taxonomy" id="33996"/>
    <lineage>
        <taxon>Bacteria</taxon>
        <taxon>Pseudomonadati</taxon>
        <taxon>Pseudomonadota</taxon>
        <taxon>Alphaproteobacteria</taxon>
        <taxon>Acetobacterales</taxon>
        <taxon>Acetobacteraceae</taxon>
        <taxon>Gluconacetobacter</taxon>
    </lineage>
</organism>